<dbReference type="EMBL" id="MN739416">
    <property type="protein sequence ID" value="QHT03737.1"/>
    <property type="molecule type" value="Genomic_DNA"/>
</dbReference>
<proteinExistence type="predicted"/>
<name>A0A6C0CHW1_9ZZZZ</name>
<accession>A0A6C0CHW1</accession>
<protein>
    <submittedName>
        <fullName evidence="1">Uncharacterized protein</fullName>
    </submittedName>
</protein>
<reference evidence="1" key="1">
    <citation type="journal article" date="2020" name="Nature">
        <title>Giant virus diversity and host interactions through global metagenomics.</title>
        <authorList>
            <person name="Schulz F."/>
            <person name="Roux S."/>
            <person name="Paez-Espino D."/>
            <person name="Jungbluth S."/>
            <person name="Walsh D.A."/>
            <person name="Denef V.J."/>
            <person name="McMahon K.D."/>
            <person name="Konstantinidis K.T."/>
            <person name="Eloe-Fadrosh E.A."/>
            <person name="Kyrpides N.C."/>
            <person name="Woyke T."/>
        </authorList>
    </citation>
    <scope>NUCLEOTIDE SEQUENCE</scope>
    <source>
        <strain evidence="1">GVMAG-M-3300021120-1</strain>
    </source>
</reference>
<organism evidence="1">
    <name type="scientific">viral metagenome</name>
    <dbReference type="NCBI Taxonomy" id="1070528"/>
    <lineage>
        <taxon>unclassified sequences</taxon>
        <taxon>metagenomes</taxon>
        <taxon>organismal metagenomes</taxon>
    </lineage>
</organism>
<dbReference type="AlphaFoldDB" id="A0A6C0CHW1"/>
<evidence type="ECO:0000313" key="1">
    <source>
        <dbReference type="EMBL" id="QHT03737.1"/>
    </source>
</evidence>
<sequence>MDLIREHLIYKDVPITIEIDKLKTQEQYEVIRLLLASRNKKDVVSVVTSPTTNKYIKSLLHDLKINISDVVS</sequence>